<protein>
    <submittedName>
        <fullName evidence="2">Uncharacterized protein</fullName>
    </submittedName>
</protein>
<dbReference type="AlphaFoldDB" id="D2SB40"/>
<evidence type="ECO:0000256" key="1">
    <source>
        <dbReference type="SAM" id="Phobius"/>
    </source>
</evidence>
<evidence type="ECO:0000313" key="3">
    <source>
        <dbReference type="Proteomes" id="UP000001382"/>
    </source>
</evidence>
<name>D2SB40_GEOOG</name>
<keyword evidence="3" id="KW-1185">Reference proteome</keyword>
<dbReference type="STRING" id="526225.Gobs_3477"/>
<dbReference type="HOGENOM" id="CLU_3344048_0_0_11"/>
<keyword evidence="1" id="KW-0812">Transmembrane</keyword>
<organism evidence="2 3">
    <name type="scientific">Geodermatophilus obscurus (strain ATCC 25078 / DSM 43160 / JCM 3152 / CCUG 61914 / KCC A-0152 / KCTC 9177 / NBRC 13315 / NRRL B-3577 / G-20)</name>
    <dbReference type="NCBI Taxonomy" id="526225"/>
    <lineage>
        <taxon>Bacteria</taxon>
        <taxon>Bacillati</taxon>
        <taxon>Actinomycetota</taxon>
        <taxon>Actinomycetes</taxon>
        <taxon>Geodermatophilales</taxon>
        <taxon>Geodermatophilaceae</taxon>
        <taxon>Geodermatophilus</taxon>
    </lineage>
</organism>
<dbReference type="Proteomes" id="UP000001382">
    <property type="component" value="Chromosome"/>
</dbReference>
<dbReference type="EMBL" id="CP001867">
    <property type="protein sequence ID" value="ADB76075.1"/>
    <property type="molecule type" value="Genomic_DNA"/>
</dbReference>
<reference evidence="2 3" key="1">
    <citation type="journal article" date="2010" name="Stand. Genomic Sci.">
        <title>Complete genome sequence of Geodermatophilus obscurus type strain (G-20).</title>
        <authorList>
            <person name="Ivanova N."/>
            <person name="Sikorski J."/>
            <person name="Jando M."/>
            <person name="Munk C."/>
            <person name="Lapidus A."/>
            <person name="Glavina Del Rio T."/>
            <person name="Copeland A."/>
            <person name="Tice H."/>
            <person name="Cheng J.-F."/>
            <person name="Lucas S."/>
            <person name="Chen F."/>
            <person name="Nolan M."/>
            <person name="Bruce D."/>
            <person name="Goodwin L."/>
            <person name="Pitluck S."/>
            <person name="Mavromatis K."/>
            <person name="Mikhailova N."/>
            <person name="Pati A."/>
            <person name="Chen A."/>
            <person name="Palaniappan K."/>
            <person name="Land M."/>
            <person name="Hauser L."/>
            <person name="Chang Y.-J."/>
            <person name="Jeffries C.D."/>
            <person name="Meincke L."/>
            <person name="Brettin T."/>
            <person name="Detter J.C."/>
            <person name="Detter J.C."/>
            <person name="Rohde M."/>
            <person name="Goeker M."/>
            <person name="Bristow J."/>
            <person name="Eisen J.A."/>
            <person name="Markowitz V."/>
            <person name="Hugenholtz P."/>
            <person name="Kyrpides N.C."/>
            <person name="Klenk H.-P."/>
        </authorList>
    </citation>
    <scope>NUCLEOTIDE SEQUENCE [LARGE SCALE GENOMIC DNA]</scope>
    <source>
        <strain evidence="3">ATCC 25078 / DSM 43160 / JCM 3152 / KCC A-0152 / KCTC 9177 / NBRC 13315 / NRRL B-3577 / G-20</strain>
    </source>
</reference>
<reference evidence="3" key="2">
    <citation type="submission" date="2010-01" db="EMBL/GenBank/DDBJ databases">
        <title>The complete genome of Geodermatophilus obscurus DSM 43160.</title>
        <authorList>
            <consortium name="US DOE Joint Genome Institute (JGI-PGF)"/>
            <person name="Lucas S."/>
            <person name="Copeland A."/>
            <person name="Lapidus A."/>
            <person name="Glavina del Rio T."/>
            <person name="Dalin E."/>
            <person name="Tice H."/>
            <person name="Bruce D."/>
            <person name="Goodwin L."/>
            <person name="Pitluck S."/>
            <person name="Kyrpides N."/>
            <person name="Mavromatis K."/>
            <person name="Ivanova N."/>
            <person name="Munk A.C."/>
            <person name="Brettin T."/>
            <person name="Detter J.C."/>
            <person name="Han C."/>
            <person name="Larimer F."/>
            <person name="Land M."/>
            <person name="Hauser L."/>
            <person name="Markowitz V."/>
            <person name="Cheng J.-F."/>
            <person name="Hugenholtz P."/>
            <person name="Woyke T."/>
            <person name="Wu D."/>
            <person name="Jando M."/>
            <person name="Schneider S."/>
            <person name="Klenk H.-P."/>
            <person name="Eisen J.A."/>
        </authorList>
    </citation>
    <scope>NUCLEOTIDE SEQUENCE [LARGE SCALE GENOMIC DNA]</scope>
    <source>
        <strain evidence="3">ATCC 25078 / DSM 43160 / JCM 3152 / KCC A-0152 / KCTC 9177 / NBRC 13315 / NRRL B-3577 / G-20</strain>
    </source>
</reference>
<sequence>MTLLTLAASAWKWIATVVTMPVWLPVVAALRRAEARS</sequence>
<dbReference type="KEGG" id="gob:Gobs_3477"/>
<keyword evidence="1" id="KW-0472">Membrane</keyword>
<proteinExistence type="predicted"/>
<gene>
    <name evidence="2" type="ordered locus">Gobs_3477</name>
</gene>
<evidence type="ECO:0000313" key="2">
    <source>
        <dbReference type="EMBL" id="ADB76075.1"/>
    </source>
</evidence>
<keyword evidence="1" id="KW-1133">Transmembrane helix</keyword>
<feature type="transmembrane region" description="Helical" evidence="1">
    <location>
        <begin position="12"/>
        <end position="30"/>
    </location>
</feature>
<accession>D2SB40</accession>